<dbReference type="InterPro" id="IPR002514">
    <property type="entry name" value="Transposase_8"/>
</dbReference>
<feature type="coiled-coil region" evidence="1">
    <location>
        <begin position="73"/>
        <end position="107"/>
    </location>
</feature>
<keyword evidence="1" id="KW-0175">Coiled coil</keyword>
<accession>A0A7V1FMN4</accession>
<dbReference type="SUPFAM" id="SSF46689">
    <property type="entry name" value="Homeodomain-like"/>
    <property type="match status" value="1"/>
</dbReference>
<dbReference type="EMBL" id="DRFN01000028">
    <property type="protein sequence ID" value="HDZ52335.1"/>
    <property type="molecule type" value="Genomic_DNA"/>
</dbReference>
<dbReference type="GO" id="GO:0006313">
    <property type="term" value="P:DNA transposition"/>
    <property type="evidence" value="ECO:0007669"/>
    <property type="project" value="InterPro"/>
</dbReference>
<evidence type="ECO:0000256" key="1">
    <source>
        <dbReference type="SAM" id="Coils"/>
    </source>
</evidence>
<dbReference type="Proteomes" id="UP000885704">
    <property type="component" value="Unassembled WGS sequence"/>
</dbReference>
<dbReference type="AlphaFoldDB" id="A0A7V1FMN4"/>
<organism evidence="2">
    <name type="scientific">Sulfitobacter litoralis</name>
    <dbReference type="NCBI Taxonomy" id="335975"/>
    <lineage>
        <taxon>Bacteria</taxon>
        <taxon>Pseudomonadati</taxon>
        <taxon>Pseudomonadota</taxon>
        <taxon>Alphaproteobacteria</taxon>
        <taxon>Rhodobacterales</taxon>
        <taxon>Roseobacteraceae</taxon>
        <taxon>Sulfitobacter</taxon>
    </lineage>
</organism>
<sequence length="116" mass="12845">MSAPWRNSLTIHPSWLNLRSGTHKEGGVGAPLTFKQDAVAQVVERGYAVSEVAERLGISTKSLYTWKAQFAKSPQARSEVAEQAAEIRRLKRELARVTEERDILKNRSGLGPACAR</sequence>
<gene>
    <name evidence="2" type="ORF">ENH63_11285</name>
</gene>
<protein>
    <recommendedName>
        <fullName evidence="3">Transposase</fullName>
    </recommendedName>
</protein>
<dbReference type="Pfam" id="PF01527">
    <property type="entry name" value="HTH_Tnp_1"/>
    <property type="match status" value="1"/>
</dbReference>
<comment type="caution">
    <text evidence="2">The sequence shown here is derived from an EMBL/GenBank/DDBJ whole genome shotgun (WGS) entry which is preliminary data.</text>
</comment>
<dbReference type="InterPro" id="IPR009057">
    <property type="entry name" value="Homeodomain-like_sf"/>
</dbReference>
<proteinExistence type="predicted"/>
<reference evidence="2" key="1">
    <citation type="journal article" date="2020" name="mSystems">
        <title>Genome- and Community-Level Interaction Insights into Carbon Utilization and Element Cycling Functions of Hydrothermarchaeota in Hydrothermal Sediment.</title>
        <authorList>
            <person name="Zhou Z."/>
            <person name="Liu Y."/>
            <person name="Xu W."/>
            <person name="Pan J."/>
            <person name="Luo Z.H."/>
            <person name="Li M."/>
        </authorList>
    </citation>
    <scope>NUCLEOTIDE SEQUENCE [LARGE SCALE GENOMIC DNA]</scope>
    <source>
        <strain evidence="2">HyVt-323</strain>
    </source>
</reference>
<dbReference type="GO" id="GO:0003677">
    <property type="term" value="F:DNA binding"/>
    <property type="evidence" value="ECO:0007669"/>
    <property type="project" value="InterPro"/>
</dbReference>
<dbReference type="GO" id="GO:0004803">
    <property type="term" value="F:transposase activity"/>
    <property type="evidence" value="ECO:0007669"/>
    <property type="project" value="InterPro"/>
</dbReference>
<evidence type="ECO:0008006" key="3">
    <source>
        <dbReference type="Google" id="ProtNLM"/>
    </source>
</evidence>
<name>A0A7V1FMN4_9RHOB</name>
<dbReference type="Gene3D" id="1.10.10.60">
    <property type="entry name" value="Homeodomain-like"/>
    <property type="match status" value="1"/>
</dbReference>
<evidence type="ECO:0000313" key="2">
    <source>
        <dbReference type="EMBL" id="HDZ52335.1"/>
    </source>
</evidence>